<feature type="region of interest" description="Disordered" evidence="1">
    <location>
        <begin position="229"/>
        <end position="260"/>
    </location>
</feature>
<evidence type="ECO:0000256" key="1">
    <source>
        <dbReference type="SAM" id="MobiDB-lite"/>
    </source>
</evidence>
<protein>
    <recommendedName>
        <fullName evidence="2">C2 domain-containing protein</fullName>
    </recommendedName>
</protein>
<dbReference type="SMART" id="SM00239">
    <property type="entry name" value="C2"/>
    <property type="match status" value="1"/>
</dbReference>
<dbReference type="EMBL" id="JAUYZG010000009">
    <property type="protein sequence ID" value="KAK2898906.1"/>
    <property type="molecule type" value="Genomic_DNA"/>
</dbReference>
<dbReference type="InterPro" id="IPR035892">
    <property type="entry name" value="C2_domain_sf"/>
</dbReference>
<evidence type="ECO:0000313" key="3">
    <source>
        <dbReference type="EMBL" id="KAK2898906.1"/>
    </source>
</evidence>
<feature type="compositionally biased region" description="Polar residues" evidence="1">
    <location>
        <begin position="230"/>
        <end position="245"/>
    </location>
</feature>
<dbReference type="InterPro" id="IPR000008">
    <property type="entry name" value="C2_dom"/>
</dbReference>
<evidence type="ECO:0000313" key="4">
    <source>
        <dbReference type="Proteomes" id="UP001187343"/>
    </source>
</evidence>
<dbReference type="Proteomes" id="UP001187343">
    <property type="component" value="Unassembled WGS sequence"/>
</dbReference>
<dbReference type="CDD" id="cd00030">
    <property type="entry name" value="C2"/>
    <property type="match status" value="1"/>
</dbReference>
<reference evidence="3" key="1">
    <citation type="submission" date="2023-08" db="EMBL/GenBank/DDBJ databases">
        <title>Chromosome-level Genome Assembly of mud carp (Cirrhinus molitorella).</title>
        <authorList>
            <person name="Liu H."/>
        </authorList>
    </citation>
    <scope>NUCLEOTIDE SEQUENCE</scope>
    <source>
        <strain evidence="3">Prfri</strain>
        <tissue evidence="3">Muscle</tissue>
    </source>
</reference>
<dbReference type="InterPro" id="IPR043549">
    <property type="entry name" value="C2C4C/C2C4D"/>
</dbReference>
<dbReference type="PANTHER" id="PTHR46291">
    <property type="entry name" value="C2 DOMAIN-CONTAINING PROTEIN"/>
    <property type="match status" value="1"/>
</dbReference>
<dbReference type="Pfam" id="PF00168">
    <property type="entry name" value="C2"/>
    <property type="match status" value="1"/>
</dbReference>
<dbReference type="AlphaFoldDB" id="A0AA88TQC1"/>
<feature type="domain" description="C2" evidence="2">
    <location>
        <begin position="333"/>
        <end position="452"/>
    </location>
</feature>
<comment type="caution">
    <text evidence="3">The sequence shown here is derived from an EMBL/GenBank/DDBJ whole genome shotgun (WGS) entry which is preliminary data.</text>
</comment>
<name>A0AA88TQC1_9TELE</name>
<gene>
    <name evidence="3" type="ORF">Q8A67_010324</name>
</gene>
<evidence type="ECO:0000259" key="2">
    <source>
        <dbReference type="PROSITE" id="PS50004"/>
    </source>
</evidence>
<dbReference type="Gene3D" id="2.60.40.150">
    <property type="entry name" value="C2 domain"/>
    <property type="match status" value="1"/>
</dbReference>
<dbReference type="PANTHER" id="PTHR46291:SF9">
    <property type="entry name" value="C2 CALCIUM-DEPENDENT DOMAIN-CONTAINING PROTEIN 4C-LIKE"/>
    <property type="match status" value="1"/>
</dbReference>
<keyword evidence="4" id="KW-1185">Reference proteome</keyword>
<proteinExistence type="predicted"/>
<organism evidence="3 4">
    <name type="scientific">Cirrhinus molitorella</name>
    <name type="common">mud carp</name>
    <dbReference type="NCBI Taxonomy" id="172907"/>
    <lineage>
        <taxon>Eukaryota</taxon>
        <taxon>Metazoa</taxon>
        <taxon>Chordata</taxon>
        <taxon>Craniata</taxon>
        <taxon>Vertebrata</taxon>
        <taxon>Euteleostomi</taxon>
        <taxon>Actinopterygii</taxon>
        <taxon>Neopterygii</taxon>
        <taxon>Teleostei</taxon>
        <taxon>Ostariophysi</taxon>
        <taxon>Cypriniformes</taxon>
        <taxon>Cyprinidae</taxon>
        <taxon>Labeoninae</taxon>
        <taxon>Labeonini</taxon>
        <taxon>Cirrhinus</taxon>
    </lineage>
</organism>
<accession>A0AA88TQC1</accession>
<dbReference type="PROSITE" id="PS50004">
    <property type="entry name" value="C2"/>
    <property type="match status" value="1"/>
</dbReference>
<dbReference type="SUPFAM" id="SSF49562">
    <property type="entry name" value="C2 domain (Calcium/lipid-binding domain, CaLB)"/>
    <property type="match status" value="1"/>
</dbReference>
<sequence length="452" mass="50676">MPLVRASRVLGIYRNTYSALYGAASFSNRRRGVLILLTRHRQNRLSRKGCETEDPHVSLCTLSATMWILQKVQAGAESLPVQINHLISKNKEEISAKTSIFNKLHSNVLTPEKIPDFFLPPKLTKRCLISDAEKISQCLSEEKKASSLAKTSLSRPGTAQSLRASLNKSTATLNKLKPIPYSLKCYESGLFESPNTRRKESLFHSALTSYTLERMTIKTPKLTCRAVLKTASTESDTPSADSSPYSTPPPIRREDFINKQSISEEPLKQDVCRNEKKKLNSTPDKKFMSKVTHRAKVIQMSRCAKLAPPIQFPLDMLHCQERFHQEHVLPLPQRGRLRVSAFKTSAAGCSTTIRIRVISVEGLRDIGDLRPLTCSLTLSLTPGKLQRQHSAIIRNCRNPVFNEDFFFQEPEEQHGSLRDLALRLKVLDKASGLGRGVVLGIVIKPLCQLLPL</sequence>